<dbReference type="PANTHER" id="PTHR30629:SF2">
    <property type="entry name" value="PROPHAGE INTEGRASE INTS-RELATED"/>
    <property type="match status" value="1"/>
</dbReference>
<protein>
    <recommendedName>
        <fullName evidence="5">Core-binding (CB) domain-containing protein</fullName>
    </recommendedName>
</protein>
<dbReference type="InterPro" id="IPR044068">
    <property type="entry name" value="CB"/>
</dbReference>
<accession>A0ABS9EAF1</accession>
<sequence length="219" mass="24298">MPKLKVVPTSQKHPVDSSKPDSVVWDDMIPQLGLRIRSEKQTWIVQTRINGKSIRRSLGGVDGIGLAQARILAEACLDGLQLEHPKLSAHTSIKQFTPLYFAQCKSGWKPATRGGHLSNLKNQILPILGDRKVSQIERYDVVTWYNQLGGSAGTKNRALAVLSDLMNHAEIVGLRLPSSNPCKGLRRHKSEFVAEYLDPDGYAKLEQSLQIGIRNIQSN</sequence>
<keyword evidence="3 4" id="KW-0238">DNA-binding</keyword>
<dbReference type="RefSeq" id="WP_236113927.1">
    <property type="nucleotide sequence ID" value="NZ_JAKGTI010000001.1"/>
</dbReference>
<evidence type="ECO:0000313" key="7">
    <source>
        <dbReference type="Proteomes" id="UP001201217"/>
    </source>
</evidence>
<dbReference type="PANTHER" id="PTHR30629">
    <property type="entry name" value="PROPHAGE INTEGRASE"/>
    <property type="match status" value="1"/>
</dbReference>
<comment type="caution">
    <text evidence="6">The sequence shown here is derived from an EMBL/GenBank/DDBJ whole genome shotgun (WGS) entry which is preliminary data.</text>
</comment>
<dbReference type="InterPro" id="IPR004107">
    <property type="entry name" value="Integrase_SAM-like_N"/>
</dbReference>
<keyword evidence="2" id="KW-0229">DNA integration</keyword>
<name>A0ABS9EAF1_9HYPH</name>
<proteinExistence type="inferred from homology"/>
<evidence type="ECO:0000313" key="6">
    <source>
        <dbReference type="EMBL" id="MCF4098403.1"/>
    </source>
</evidence>
<gene>
    <name evidence="6" type="ORF">L1I42_07870</name>
</gene>
<dbReference type="InterPro" id="IPR011010">
    <property type="entry name" value="DNA_brk_join_enz"/>
</dbReference>
<dbReference type="Gene3D" id="3.30.160.390">
    <property type="entry name" value="Integrase, DNA-binding domain"/>
    <property type="match status" value="1"/>
</dbReference>
<evidence type="ECO:0000256" key="3">
    <source>
        <dbReference type="ARBA" id="ARBA00023125"/>
    </source>
</evidence>
<organism evidence="6 7">
    <name type="scientific">Maritalea mediterranea</name>
    <dbReference type="NCBI Taxonomy" id="2909667"/>
    <lineage>
        <taxon>Bacteria</taxon>
        <taxon>Pseudomonadati</taxon>
        <taxon>Pseudomonadota</taxon>
        <taxon>Alphaproteobacteria</taxon>
        <taxon>Hyphomicrobiales</taxon>
        <taxon>Devosiaceae</taxon>
        <taxon>Maritalea</taxon>
    </lineage>
</organism>
<dbReference type="PROSITE" id="PS51900">
    <property type="entry name" value="CB"/>
    <property type="match status" value="1"/>
</dbReference>
<dbReference type="SUPFAM" id="SSF56349">
    <property type="entry name" value="DNA breaking-rejoining enzymes"/>
    <property type="match status" value="1"/>
</dbReference>
<evidence type="ECO:0000259" key="5">
    <source>
        <dbReference type="PROSITE" id="PS51900"/>
    </source>
</evidence>
<evidence type="ECO:0000256" key="2">
    <source>
        <dbReference type="ARBA" id="ARBA00022908"/>
    </source>
</evidence>
<dbReference type="EMBL" id="JAKGTI010000001">
    <property type="protein sequence ID" value="MCF4098403.1"/>
    <property type="molecule type" value="Genomic_DNA"/>
</dbReference>
<feature type="domain" description="Core-binding (CB)" evidence="5">
    <location>
        <begin position="87"/>
        <end position="170"/>
    </location>
</feature>
<evidence type="ECO:0000256" key="4">
    <source>
        <dbReference type="PROSITE-ProRule" id="PRU01248"/>
    </source>
</evidence>
<dbReference type="Gene3D" id="1.10.150.130">
    <property type="match status" value="1"/>
</dbReference>
<evidence type="ECO:0000256" key="1">
    <source>
        <dbReference type="ARBA" id="ARBA00008857"/>
    </source>
</evidence>
<dbReference type="InterPro" id="IPR038488">
    <property type="entry name" value="Integrase_DNA-bd_sf"/>
</dbReference>
<keyword evidence="7" id="KW-1185">Reference proteome</keyword>
<dbReference type="Proteomes" id="UP001201217">
    <property type="component" value="Unassembled WGS sequence"/>
</dbReference>
<dbReference type="InterPro" id="IPR010998">
    <property type="entry name" value="Integrase_recombinase_N"/>
</dbReference>
<dbReference type="InterPro" id="IPR050808">
    <property type="entry name" value="Phage_Integrase"/>
</dbReference>
<reference evidence="6 7" key="1">
    <citation type="submission" date="2022-01" db="EMBL/GenBank/DDBJ databases">
        <title>Maritalea mediterranea sp. nov., isolated from marine plastic residues from the Malva-rosa beach (Valencia, Spain).</title>
        <authorList>
            <person name="Vidal-Verdu A."/>
            <person name="Molina-Menor E."/>
            <person name="Pascual J."/>
            <person name="Pereto J."/>
            <person name="Porcar M."/>
        </authorList>
    </citation>
    <scope>NUCLEOTIDE SEQUENCE [LARGE SCALE GENOMIC DNA]</scope>
    <source>
        <strain evidence="6 7">P4.10X</strain>
    </source>
</reference>
<comment type="similarity">
    <text evidence="1">Belongs to the 'phage' integrase family.</text>
</comment>
<dbReference type="Pfam" id="PF14659">
    <property type="entry name" value="Phage_int_SAM_3"/>
    <property type="match status" value="1"/>
</dbReference>